<reference evidence="2" key="2">
    <citation type="submission" date="2013-07" db="EMBL/GenBank/DDBJ databases">
        <authorList>
            <person name="Morais-Silva F.O."/>
            <person name="Rezende A.M."/>
            <person name="Pimentel C."/>
            <person name="Resende D.M."/>
            <person name="Santos C.I."/>
            <person name="Clemente C."/>
            <person name="de Oliveira L.M."/>
            <person name="da Silva S.M."/>
            <person name="Costa D.A."/>
            <person name="Varela-Raposo A."/>
            <person name="Horacio E.C.A."/>
            <person name="Matos M."/>
            <person name="Flores O."/>
            <person name="Ruiz J.C."/>
            <person name="Rodrigues-Pousada C."/>
        </authorList>
    </citation>
    <scope>NUCLEOTIDE SEQUENCE [LARGE SCALE GENOMIC DNA]</scope>
    <source>
        <strain evidence="2">ATCC 19364 / DSM 1382 / NCIMB 9332 / VKM B-1759</strain>
        <plasmid evidence="2">Plasmid</plasmid>
    </source>
</reference>
<dbReference type="RefSeq" id="WP_021758463.1">
    <property type="nucleotide sequence ID" value="NC_022436.1"/>
</dbReference>
<dbReference type="eggNOG" id="COG0438">
    <property type="taxonomic scope" value="Bacteria"/>
</dbReference>
<dbReference type="KEGG" id="dgg:DGI_4057"/>
<dbReference type="Proteomes" id="UP000016587">
    <property type="component" value="Plasmid unnamed"/>
</dbReference>
<dbReference type="SUPFAM" id="SSF53756">
    <property type="entry name" value="UDP-Glycosyltransferase/glycogen phosphorylase"/>
    <property type="match status" value="1"/>
</dbReference>
<gene>
    <name evidence="1" type="ORF">DGI_4057</name>
</gene>
<evidence type="ECO:0000313" key="2">
    <source>
        <dbReference type="Proteomes" id="UP000016587"/>
    </source>
</evidence>
<dbReference type="PATRIC" id="fig|1121448.10.peg.3551"/>
<accession>T2GGA3</accession>
<sequence>MAVTAAYTRAVVVEKQANPSTEYFVLPALKAMGCRVERRGFDDLPPADSLAGALVVLVRYAPSGWVELLSRVRPQLGGLVFFMDDDVLDVSASRGVRLKYRWRLWKLAARRKGWLQRHRAGLWVSTPYLQQKYAAWNPTLTLPAALPPEVDDTTALRRIFYHGTASHAAEIRWLQGVILPLLDREPRLHFEITGSGEVVRRYARHPRVAVIHPMPWPAYLGFTALAGRHVGLAPQLPSAFNAARSHTKFFDITRSGAVGVYAADSACAAVVEHGQDGLLVPMDPAAWAEAIATLAFDDAGRARMLAHAQRKAEALSHG</sequence>
<evidence type="ECO:0000313" key="1">
    <source>
        <dbReference type="EMBL" id="AGW15269.1"/>
    </source>
</evidence>
<dbReference type="HOGENOM" id="CLU_071564_0_0_7"/>
<dbReference type="Gene3D" id="3.40.50.2000">
    <property type="entry name" value="Glycogen Phosphorylase B"/>
    <property type="match status" value="1"/>
</dbReference>
<geneLocation type="plasmid" evidence="2"/>
<protein>
    <submittedName>
        <fullName evidence="1">Uncharacterized protein</fullName>
    </submittedName>
</protein>
<keyword evidence="2" id="KW-1185">Reference proteome</keyword>
<organism evidence="1 2">
    <name type="scientific">Megalodesulfovibrio gigas (strain ATCC 19364 / DSM 1382 / NCIMB 9332 / VKM B-1759)</name>
    <name type="common">Desulfovibrio gigas</name>
    <dbReference type="NCBI Taxonomy" id="1121448"/>
    <lineage>
        <taxon>Bacteria</taxon>
        <taxon>Pseudomonadati</taxon>
        <taxon>Thermodesulfobacteriota</taxon>
        <taxon>Desulfovibrionia</taxon>
        <taxon>Desulfovibrionales</taxon>
        <taxon>Desulfovibrionaceae</taxon>
        <taxon>Megalodesulfovibrio</taxon>
    </lineage>
</organism>
<dbReference type="OrthoDB" id="7593532at2"/>
<dbReference type="AlphaFoldDB" id="T2GGA3"/>
<keyword evidence="1" id="KW-0614">Plasmid</keyword>
<dbReference type="EMBL" id="CP006586">
    <property type="protein sequence ID" value="AGW15269.1"/>
    <property type="molecule type" value="Genomic_DNA"/>
</dbReference>
<name>T2GGA3_MEGG1</name>
<reference evidence="1 2" key="1">
    <citation type="journal article" date="2013" name="J. Bacteriol.">
        <title>Roles of HynAB and Ech, the only two hydrogenases found in the model sulfate reducer Desulfovibrio gigas.</title>
        <authorList>
            <person name="Morais-Silva F.O."/>
            <person name="Santos C.I."/>
            <person name="Rodrigues R."/>
            <person name="Pereira I.A."/>
            <person name="Rodrigues-Pousada C."/>
        </authorList>
    </citation>
    <scope>NUCLEOTIDE SEQUENCE [LARGE SCALE GENOMIC DNA]</scope>
    <source>
        <strain evidence="2">ATCC 19364 / DSM 1382 / NCIMB 9332 / VKM B-1759</strain>
        <plasmid evidence="2">Plasmid</plasmid>
    </source>
</reference>
<proteinExistence type="predicted"/>